<dbReference type="EMBL" id="VKHS01000149">
    <property type="protein sequence ID" value="MBB0229649.1"/>
    <property type="molecule type" value="Genomic_DNA"/>
</dbReference>
<keyword evidence="3" id="KW-1185">Reference proteome</keyword>
<evidence type="ECO:0000256" key="1">
    <source>
        <dbReference type="SAM" id="SignalP"/>
    </source>
</evidence>
<proteinExistence type="predicted"/>
<feature type="chain" id="PRO_5030752337" description="CueP family metal-binding protein" evidence="1">
    <location>
        <begin position="23"/>
        <end position="199"/>
    </location>
</feature>
<dbReference type="NCBIfam" id="NF038094">
    <property type="entry name" value="CueP_fam"/>
    <property type="match status" value="1"/>
</dbReference>
<evidence type="ECO:0000313" key="2">
    <source>
        <dbReference type="EMBL" id="MBB0229649.1"/>
    </source>
</evidence>
<evidence type="ECO:0000313" key="3">
    <source>
        <dbReference type="Proteomes" id="UP000530234"/>
    </source>
</evidence>
<dbReference type="InterPro" id="IPR047808">
    <property type="entry name" value="CueP-like"/>
</dbReference>
<dbReference type="AlphaFoldDB" id="A0A7W3T2C1"/>
<keyword evidence="1" id="KW-0732">Signal</keyword>
<organism evidence="2 3">
    <name type="scientific">Streptomyces calidiresistens</name>
    <dbReference type="NCBI Taxonomy" id="1485586"/>
    <lineage>
        <taxon>Bacteria</taxon>
        <taxon>Bacillati</taxon>
        <taxon>Actinomycetota</taxon>
        <taxon>Actinomycetes</taxon>
        <taxon>Kitasatosporales</taxon>
        <taxon>Streptomycetaceae</taxon>
        <taxon>Streptomyces</taxon>
    </lineage>
</organism>
<accession>A0A7W3T2C1</accession>
<sequence>MTTVASTSKLLGALTAPLIAIALVTACTTPGPVTTGETDDVDWLGEYGLEGLDPREIIERLETLPVEERPEELMASIRTDALVLSDDAGNETFLDLPEDEFYISVAPYTDRTHDCHFHSLTTCLGELRNQDVDITVTDTTDGTVLLDGTVRTHDNGFAGIWLPRDIDATLTVEHADKTASIPVSTTDEDPTCVTTLHLT</sequence>
<reference evidence="3" key="1">
    <citation type="submission" date="2019-10" db="EMBL/GenBank/DDBJ databases">
        <title>Streptomyces sp. nov., a novel actinobacterium isolated from alkaline environment.</title>
        <authorList>
            <person name="Golinska P."/>
        </authorList>
    </citation>
    <scope>NUCLEOTIDE SEQUENCE [LARGE SCALE GENOMIC DNA]</scope>
    <source>
        <strain evidence="3">DSM 42108</strain>
    </source>
</reference>
<dbReference type="Gene3D" id="2.60.40.3700">
    <property type="match status" value="1"/>
</dbReference>
<feature type="signal peptide" evidence="1">
    <location>
        <begin position="1"/>
        <end position="22"/>
    </location>
</feature>
<protein>
    <recommendedName>
        <fullName evidence="4">CueP family metal-binding protein</fullName>
    </recommendedName>
</protein>
<gene>
    <name evidence="2" type="ORF">FOE67_09010</name>
</gene>
<evidence type="ECO:0008006" key="4">
    <source>
        <dbReference type="Google" id="ProtNLM"/>
    </source>
</evidence>
<name>A0A7W3T2C1_9ACTN</name>
<dbReference type="Pfam" id="PF21172">
    <property type="entry name" value="CueP"/>
    <property type="match status" value="1"/>
</dbReference>
<dbReference type="Proteomes" id="UP000530234">
    <property type="component" value="Unassembled WGS sequence"/>
</dbReference>
<comment type="caution">
    <text evidence="2">The sequence shown here is derived from an EMBL/GenBank/DDBJ whole genome shotgun (WGS) entry which is preliminary data.</text>
</comment>